<dbReference type="Proteomes" id="UP000283295">
    <property type="component" value="Unassembled WGS sequence"/>
</dbReference>
<evidence type="ECO:0000256" key="2">
    <source>
        <dbReference type="ARBA" id="ARBA00008896"/>
    </source>
</evidence>
<evidence type="ECO:0000259" key="8">
    <source>
        <dbReference type="Pfam" id="PF00185"/>
    </source>
</evidence>
<evidence type="ECO:0000313" key="11">
    <source>
        <dbReference type="EMBL" id="RGS43090.1"/>
    </source>
</evidence>
<dbReference type="PANTHER" id="PTHR45753">
    <property type="entry name" value="ORNITHINE CARBAMOYLTRANSFERASE, MITOCHONDRIAL"/>
    <property type="match status" value="1"/>
</dbReference>
<evidence type="ECO:0000256" key="5">
    <source>
        <dbReference type="ARBA" id="ARBA00043884"/>
    </source>
</evidence>
<evidence type="ECO:0000256" key="1">
    <source>
        <dbReference type="ARBA" id="ARBA00004852"/>
    </source>
</evidence>
<dbReference type="InterPro" id="IPR006131">
    <property type="entry name" value="Asp_carbamoyltransf_Asp/Orn-bd"/>
</dbReference>
<evidence type="ECO:0000313" key="10">
    <source>
        <dbReference type="EMBL" id="GFO94664.1"/>
    </source>
</evidence>
<evidence type="ECO:0000256" key="6">
    <source>
        <dbReference type="ARBA" id="ARBA00048859"/>
    </source>
</evidence>
<reference evidence="11 12" key="1">
    <citation type="submission" date="2018-08" db="EMBL/GenBank/DDBJ databases">
        <title>A genome reference for cultivated species of the human gut microbiota.</title>
        <authorList>
            <person name="Zou Y."/>
            <person name="Xue W."/>
            <person name="Luo G."/>
        </authorList>
    </citation>
    <scope>NUCLEOTIDE SEQUENCE [LARGE SCALE GENOMIC DNA]</scope>
    <source>
        <strain evidence="11 12">AF22-21</strain>
    </source>
</reference>
<feature type="binding site" evidence="7">
    <location>
        <position position="129"/>
    </location>
    <ligand>
        <name>carbamoyl phosphate</name>
        <dbReference type="ChEBI" id="CHEBI:58228"/>
    </ligand>
</feature>
<dbReference type="GO" id="GO:0006520">
    <property type="term" value="P:amino acid metabolic process"/>
    <property type="evidence" value="ECO:0007669"/>
    <property type="project" value="InterPro"/>
</dbReference>
<dbReference type="PANTHER" id="PTHR45753:SF6">
    <property type="entry name" value="ASPARTATE CARBAMOYLTRANSFERASE"/>
    <property type="match status" value="1"/>
</dbReference>
<gene>
    <name evidence="7 11" type="primary">pyrB</name>
    <name evidence="10" type="ORF">COEU31_17100</name>
    <name evidence="11" type="ORF">DWX94_06325</name>
</gene>
<dbReference type="UniPathway" id="UPA00070">
    <property type="reaction ID" value="UER00116"/>
</dbReference>
<keyword evidence="3 7" id="KW-0808">Transferase</keyword>
<feature type="binding site" evidence="7">
    <location>
        <position position="101"/>
    </location>
    <ligand>
        <name>carbamoyl phosphate</name>
        <dbReference type="ChEBI" id="CHEBI:58228"/>
    </ligand>
</feature>
<feature type="binding site" evidence="7">
    <location>
        <position position="51"/>
    </location>
    <ligand>
        <name>carbamoyl phosphate</name>
        <dbReference type="ChEBI" id="CHEBI:58228"/>
    </ligand>
</feature>
<name>A0A173WEB0_9FIRM</name>
<accession>A0A173WEB0</accession>
<dbReference type="PRINTS" id="PR00100">
    <property type="entry name" value="AOTCASE"/>
</dbReference>
<comment type="similarity">
    <text evidence="2 7">Belongs to the aspartate/ornithine carbamoyltransferase superfamily. ATCase family.</text>
</comment>
<dbReference type="InterPro" id="IPR006130">
    <property type="entry name" value="Asp/Orn_carbamoylTrfase"/>
</dbReference>
<evidence type="ECO:0000256" key="3">
    <source>
        <dbReference type="ARBA" id="ARBA00022679"/>
    </source>
</evidence>
<dbReference type="EMBL" id="BLYL01000009">
    <property type="protein sequence ID" value="GFO94664.1"/>
    <property type="molecule type" value="Genomic_DNA"/>
</dbReference>
<organism evidence="11 12">
    <name type="scientific">Coprococcus eutactus</name>
    <dbReference type="NCBI Taxonomy" id="33043"/>
    <lineage>
        <taxon>Bacteria</taxon>
        <taxon>Bacillati</taxon>
        <taxon>Bacillota</taxon>
        <taxon>Clostridia</taxon>
        <taxon>Lachnospirales</taxon>
        <taxon>Lachnospiraceae</taxon>
        <taxon>Coprococcus</taxon>
    </lineage>
</organism>
<dbReference type="GO" id="GO:0016597">
    <property type="term" value="F:amino acid binding"/>
    <property type="evidence" value="ECO:0007669"/>
    <property type="project" value="InterPro"/>
</dbReference>
<dbReference type="Pfam" id="PF00185">
    <property type="entry name" value="OTCace"/>
    <property type="match status" value="1"/>
</dbReference>
<evidence type="ECO:0000259" key="9">
    <source>
        <dbReference type="Pfam" id="PF02729"/>
    </source>
</evidence>
<evidence type="ECO:0000256" key="4">
    <source>
        <dbReference type="ARBA" id="ARBA00022975"/>
    </source>
</evidence>
<evidence type="ECO:0000256" key="7">
    <source>
        <dbReference type="HAMAP-Rule" id="MF_00001"/>
    </source>
</evidence>
<feature type="binding site" evidence="7">
    <location>
        <position position="80"/>
    </location>
    <ligand>
        <name>L-aspartate</name>
        <dbReference type="ChEBI" id="CHEBI:29991"/>
    </ligand>
</feature>
<comment type="caution">
    <text evidence="11">The sequence shown here is derived from an EMBL/GenBank/DDBJ whole genome shotgun (WGS) entry which is preliminary data.</text>
</comment>
<feature type="binding site" evidence="7">
    <location>
        <position position="132"/>
    </location>
    <ligand>
        <name>carbamoyl phosphate</name>
        <dbReference type="ChEBI" id="CHEBI:58228"/>
    </ligand>
</feature>
<dbReference type="PROSITE" id="PS00097">
    <property type="entry name" value="CARBAMOYLTRANSFERASE"/>
    <property type="match status" value="1"/>
</dbReference>
<dbReference type="PRINTS" id="PR00101">
    <property type="entry name" value="ATCASE"/>
</dbReference>
<feature type="domain" description="Aspartate/ornithine carbamoyltransferase Asp/Orn-binding" evidence="8">
    <location>
        <begin position="149"/>
        <end position="298"/>
    </location>
</feature>
<dbReference type="Pfam" id="PF02729">
    <property type="entry name" value="OTCace_N"/>
    <property type="match status" value="1"/>
</dbReference>
<keyword evidence="4 7" id="KW-0665">Pyrimidine biosynthesis</keyword>
<proteinExistence type="inferred from homology"/>
<dbReference type="InterPro" id="IPR006132">
    <property type="entry name" value="Asp/Orn_carbamoyltranf_P-bd"/>
</dbReference>
<protein>
    <recommendedName>
        <fullName evidence="7">Aspartate carbamoyltransferase</fullName>
        <ecNumber evidence="7">2.1.3.2</ecNumber>
    </recommendedName>
    <alternativeName>
        <fullName evidence="7">Aspartate transcarbamylase</fullName>
        <shortName evidence="7">ATCase</shortName>
    </alternativeName>
</protein>
<dbReference type="NCBIfam" id="TIGR00670">
    <property type="entry name" value="asp_carb_tr"/>
    <property type="match status" value="1"/>
</dbReference>
<dbReference type="InterPro" id="IPR002082">
    <property type="entry name" value="Asp_carbamoyltransf"/>
</dbReference>
<dbReference type="AlphaFoldDB" id="A0A173WEB0"/>
<sequence length="309" mass="34721">MRHLIDPMDLSVEEVDHLLVLAQDIIDNKEKYSEVCKGKKLATLFFEPSTRTRLSFEAAMMELGGNVLGFSSASSSSSTKGESVGDTVKIVSCYADIIAMRHYKEGAPMLASMKSDVPIINAGDGGHNHPTQTLADLLTIKREKGRLNNMTIGFCGDLMFGRTVHSLIKAMSRYEGIKFILISPDELKLPDYIRTEVIEKNNIPYEEISSLEDAIGSLDVLYMTRVQKERFFNEADYIRLKDTYILDKSKLALARPDLSILHPLPRVNEISVEVDDDPRACYFRQALNGKYVRMALIMDLLGLDKDFKA</sequence>
<dbReference type="GO" id="GO:0044205">
    <property type="term" value="P:'de novo' UMP biosynthetic process"/>
    <property type="evidence" value="ECO:0007669"/>
    <property type="project" value="UniProtKB-UniRule"/>
</dbReference>
<dbReference type="InterPro" id="IPR036901">
    <property type="entry name" value="Asp/Orn_carbamoylTrfase_sf"/>
</dbReference>
<dbReference type="EMBL" id="QRVK01000011">
    <property type="protein sequence ID" value="RGS43090.1"/>
    <property type="molecule type" value="Genomic_DNA"/>
</dbReference>
<comment type="pathway">
    <text evidence="1 7">Pyrimidine metabolism; UMP biosynthesis via de novo pathway; (S)-dihydroorotate from bicarbonate: step 2/3.</text>
</comment>
<dbReference type="HAMAP" id="MF_00001">
    <property type="entry name" value="Asp_carb_tr"/>
    <property type="match status" value="1"/>
</dbReference>
<feature type="binding site" evidence="7">
    <location>
        <position position="162"/>
    </location>
    <ligand>
        <name>L-aspartate</name>
        <dbReference type="ChEBI" id="CHEBI:29991"/>
    </ligand>
</feature>
<feature type="domain" description="Aspartate/ornithine carbamoyltransferase carbamoyl-P binding" evidence="9">
    <location>
        <begin position="2"/>
        <end position="141"/>
    </location>
</feature>
<dbReference type="OrthoDB" id="9774690at2"/>
<dbReference type="GeneID" id="92833437"/>
<reference evidence="10" key="2">
    <citation type="submission" date="2020-06" db="EMBL/GenBank/DDBJ databases">
        <title>Characterization of fructooligosaccharide metabolism and fructooligosaccharide-degrading enzymes in human commensal butyrate producers.</title>
        <authorList>
            <person name="Tanno H."/>
            <person name="Fujii T."/>
            <person name="Hirano K."/>
            <person name="Maeno S."/>
            <person name="Tonozuka T."/>
            <person name="Sakamoto M."/>
            <person name="Ohkuma M."/>
            <person name="Tochio T."/>
            <person name="Endo A."/>
        </authorList>
    </citation>
    <scope>NUCLEOTIDE SEQUENCE</scope>
    <source>
        <strain evidence="10">JCM 31265</strain>
    </source>
</reference>
<dbReference type="GO" id="GO:0006207">
    <property type="term" value="P:'de novo' pyrimidine nucleobase biosynthetic process"/>
    <property type="evidence" value="ECO:0007669"/>
    <property type="project" value="InterPro"/>
</dbReference>
<dbReference type="SUPFAM" id="SSF53671">
    <property type="entry name" value="Aspartate/ornithine carbamoyltransferase"/>
    <property type="match status" value="1"/>
</dbReference>
<dbReference type="GO" id="GO:0004070">
    <property type="term" value="F:aspartate carbamoyltransferase activity"/>
    <property type="evidence" value="ECO:0007669"/>
    <property type="project" value="UniProtKB-UniRule"/>
</dbReference>
<evidence type="ECO:0000313" key="12">
    <source>
        <dbReference type="Proteomes" id="UP000283295"/>
    </source>
</evidence>
<feature type="binding site" evidence="7">
    <location>
        <position position="225"/>
    </location>
    <ligand>
        <name>L-aspartate</name>
        <dbReference type="ChEBI" id="CHEBI:29991"/>
    </ligand>
</feature>
<dbReference type="EC" id="2.1.3.2" evidence="7"/>
<dbReference type="Proteomes" id="UP000660047">
    <property type="component" value="Unassembled WGS sequence"/>
</dbReference>
<feature type="binding site" evidence="7">
    <location>
        <position position="52"/>
    </location>
    <ligand>
        <name>carbamoyl phosphate</name>
        <dbReference type="ChEBI" id="CHEBI:58228"/>
    </ligand>
</feature>
<comment type="function">
    <text evidence="5 7">Catalyzes the condensation of carbamoyl phosphate and aspartate to form carbamoyl aspartate and inorganic phosphate, the committed step in the de novo pyrimidine nucleotide biosynthesis pathway.</text>
</comment>
<feature type="binding site" evidence="7">
    <location>
        <position position="264"/>
    </location>
    <ligand>
        <name>carbamoyl phosphate</name>
        <dbReference type="ChEBI" id="CHEBI:58228"/>
    </ligand>
</feature>
<comment type="catalytic activity">
    <reaction evidence="6 7">
        <text>carbamoyl phosphate + L-aspartate = N-carbamoyl-L-aspartate + phosphate + H(+)</text>
        <dbReference type="Rhea" id="RHEA:20013"/>
        <dbReference type="ChEBI" id="CHEBI:15378"/>
        <dbReference type="ChEBI" id="CHEBI:29991"/>
        <dbReference type="ChEBI" id="CHEBI:32814"/>
        <dbReference type="ChEBI" id="CHEBI:43474"/>
        <dbReference type="ChEBI" id="CHEBI:58228"/>
        <dbReference type="EC" id="2.1.3.2"/>
    </reaction>
</comment>
<dbReference type="FunFam" id="3.40.50.1370:FF:000002">
    <property type="entry name" value="Aspartate carbamoyltransferase 2"/>
    <property type="match status" value="1"/>
</dbReference>
<dbReference type="RefSeq" id="WP_004852491.1">
    <property type="nucleotide sequence ID" value="NZ_BLYL01000009.1"/>
</dbReference>
<comment type="subunit">
    <text evidence="7">Heterododecamer (2C3:3R2) of six catalytic PyrB chains organized as two trimers (C3), and six regulatory PyrI chains organized as three dimers (R2).</text>
</comment>
<feature type="binding site" evidence="7">
    <location>
        <position position="265"/>
    </location>
    <ligand>
        <name>carbamoyl phosphate</name>
        <dbReference type="ChEBI" id="CHEBI:58228"/>
    </ligand>
</feature>
<dbReference type="NCBIfam" id="NF002032">
    <property type="entry name" value="PRK00856.1"/>
    <property type="match status" value="1"/>
</dbReference>
<dbReference type="Gene3D" id="3.40.50.1370">
    <property type="entry name" value="Aspartate/ornithine carbamoyltransferase"/>
    <property type="match status" value="2"/>
</dbReference>